<protein>
    <submittedName>
        <fullName evidence="5">N-acetylmuramoyl-L-alanine amidase</fullName>
    </submittedName>
</protein>
<dbReference type="Pfam" id="PF01520">
    <property type="entry name" value="Amidase_3"/>
    <property type="match status" value="1"/>
</dbReference>
<dbReference type="Proteomes" id="UP000199111">
    <property type="component" value="Unassembled WGS sequence"/>
</dbReference>
<organism evidence="5 6">
    <name type="scientific">Streptosporangium canum</name>
    <dbReference type="NCBI Taxonomy" id="324952"/>
    <lineage>
        <taxon>Bacteria</taxon>
        <taxon>Bacillati</taxon>
        <taxon>Actinomycetota</taxon>
        <taxon>Actinomycetes</taxon>
        <taxon>Streptosporangiales</taxon>
        <taxon>Streptosporangiaceae</taxon>
        <taxon>Streptosporangium</taxon>
    </lineage>
</organism>
<dbReference type="PANTHER" id="PTHR30404:SF0">
    <property type="entry name" value="N-ACETYLMURAMOYL-L-ALANINE AMIDASE AMIC"/>
    <property type="match status" value="1"/>
</dbReference>
<evidence type="ECO:0000256" key="2">
    <source>
        <dbReference type="SAM" id="MobiDB-lite"/>
    </source>
</evidence>
<evidence type="ECO:0000256" key="1">
    <source>
        <dbReference type="ARBA" id="ARBA00022801"/>
    </source>
</evidence>
<proteinExistence type="predicted"/>
<evidence type="ECO:0000313" key="5">
    <source>
        <dbReference type="EMBL" id="SFK88733.1"/>
    </source>
</evidence>
<dbReference type="Gene3D" id="3.40.630.40">
    <property type="entry name" value="Zn-dependent exopeptidases"/>
    <property type="match status" value="1"/>
</dbReference>
<dbReference type="SMART" id="SM00646">
    <property type="entry name" value="Ami_3"/>
    <property type="match status" value="1"/>
</dbReference>
<dbReference type="PANTHER" id="PTHR30404">
    <property type="entry name" value="N-ACETYLMURAMOYL-L-ALANINE AMIDASE"/>
    <property type="match status" value="1"/>
</dbReference>
<feature type="region of interest" description="Disordered" evidence="2">
    <location>
        <begin position="29"/>
        <end position="65"/>
    </location>
</feature>
<feature type="domain" description="MurNAc-LAA" evidence="4">
    <location>
        <begin position="155"/>
        <end position="279"/>
    </location>
</feature>
<evidence type="ECO:0000313" key="6">
    <source>
        <dbReference type="Proteomes" id="UP000199111"/>
    </source>
</evidence>
<gene>
    <name evidence="5" type="ORF">SAMN05216275_13953</name>
</gene>
<dbReference type="InterPro" id="IPR002508">
    <property type="entry name" value="MurNAc-LAA_cat"/>
</dbReference>
<feature type="compositionally biased region" description="Polar residues" evidence="2">
    <location>
        <begin position="33"/>
        <end position="42"/>
    </location>
</feature>
<dbReference type="GO" id="GO:0009253">
    <property type="term" value="P:peptidoglycan catabolic process"/>
    <property type="evidence" value="ECO:0007669"/>
    <property type="project" value="InterPro"/>
</dbReference>
<evidence type="ECO:0000256" key="3">
    <source>
        <dbReference type="SAM" id="SignalP"/>
    </source>
</evidence>
<dbReference type="SUPFAM" id="SSF53187">
    <property type="entry name" value="Zn-dependent exopeptidases"/>
    <property type="match status" value="1"/>
</dbReference>
<dbReference type="AlphaFoldDB" id="A0A1I4D6W2"/>
<dbReference type="PROSITE" id="PS51257">
    <property type="entry name" value="PROKAR_LIPOPROTEIN"/>
    <property type="match status" value="1"/>
</dbReference>
<keyword evidence="3" id="KW-0732">Signal</keyword>
<dbReference type="EMBL" id="FOQY01000039">
    <property type="protein sequence ID" value="SFK88733.1"/>
    <property type="molecule type" value="Genomic_DNA"/>
</dbReference>
<sequence length="283" mass="29180">MTSKAFAAALVVCGLSAAACGGTVGGATAGSARNDSPVSHTVAQATKAAPPATATPPAGKSAPARPLSGKVVVIDPGHNGLNYKYPSKINKKVNVLTQWKACDTTGTATDNGYSEAAFTWDVSQRLAKILKERGATVKLTRSDNSSVGPCITERAAIGNKAKADAAISVHADGAPASGHGFHVIIPKKINGPVDPVVDSSRRLGLDVRDSIKSVAGLPYSTYIGSKALSFRDDLGGLNLSTVPKIFVESGNMRNPGDAAKFQNPAFRQKLALSLADGLQKYLN</sequence>
<dbReference type="GO" id="GO:0008745">
    <property type="term" value="F:N-acetylmuramoyl-L-alanine amidase activity"/>
    <property type="evidence" value="ECO:0007669"/>
    <property type="project" value="InterPro"/>
</dbReference>
<evidence type="ECO:0000259" key="4">
    <source>
        <dbReference type="SMART" id="SM00646"/>
    </source>
</evidence>
<feature type="compositionally biased region" description="Low complexity" evidence="2">
    <location>
        <begin position="43"/>
        <end position="64"/>
    </location>
</feature>
<feature type="chain" id="PRO_5038946684" evidence="3">
    <location>
        <begin position="20"/>
        <end position="283"/>
    </location>
</feature>
<dbReference type="CDD" id="cd02696">
    <property type="entry name" value="MurNAc-LAA"/>
    <property type="match status" value="1"/>
</dbReference>
<feature type="signal peptide" evidence="3">
    <location>
        <begin position="1"/>
        <end position="19"/>
    </location>
</feature>
<reference evidence="6" key="1">
    <citation type="submission" date="2016-10" db="EMBL/GenBank/DDBJ databases">
        <authorList>
            <person name="Varghese N."/>
            <person name="Submissions S."/>
        </authorList>
    </citation>
    <scope>NUCLEOTIDE SEQUENCE [LARGE SCALE GENOMIC DNA]</scope>
    <source>
        <strain evidence="6">CGMCC 4.2126</strain>
    </source>
</reference>
<accession>A0A1I4D6W2</accession>
<dbReference type="GO" id="GO:0030288">
    <property type="term" value="C:outer membrane-bounded periplasmic space"/>
    <property type="evidence" value="ECO:0007669"/>
    <property type="project" value="TreeGrafter"/>
</dbReference>
<keyword evidence="6" id="KW-1185">Reference proteome</keyword>
<name>A0A1I4D6W2_9ACTN</name>
<keyword evidence="1" id="KW-0378">Hydrolase</keyword>
<dbReference type="InterPro" id="IPR050695">
    <property type="entry name" value="N-acetylmuramoyl_amidase_3"/>
</dbReference>